<feature type="domain" description="HTH luxR-type" evidence="2">
    <location>
        <begin position="124"/>
        <end position="189"/>
    </location>
</feature>
<dbReference type="OrthoDB" id="6623657at2"/>
<dbReference type="Proteomes" id="UP000019030">
    <property type="component" value="Chromosome"/>
</dbReference>
<dbReference type="PATRIC" id="fig|1441930.4.peg.4622"/>
<dbReference type="InterPro" id="IPR036388">
    <property type="entry name" value="WH-like_DNA-bd_sf"/>
</dbReference>
<evidence type="ECO:0000256" key="1">
    <source>
        <dbReference type="ARBA" id="ARBA00023125"/>
    </source>
</evidence>
<dbReference type="GO" id="GO:0003677">
    <property type="term" value="F:DNA binding"/>
    <property type="evidence" value="ECO:0007669"/>
    <property type="project" value="UniProtKB-KW"/>
</dbReference>
<dbReference type="Pfam" id="PF00196">
    <property type="entry name" value="GerE"/>
    <property type="match status" value="1"/>
</dbReference>
<name>W0LJP3_9GAMM</name>
<evidence type="ECO:0000313" key="3">
    <source>
        <dbReference type="EMBL" id="AHG22220.1"/>
    </source>
</evidence>
<dbReference type="InterPro" id="IPR000792">
    <property type="entry name" value="Tscrpt_reg_LuxR_C"/>
</dbReference>
<dbReference type="PROSITE" id="PS50043">
    <property type="entry name" value="HTH_LUXR_2"/>
    <property type="match status" value="1"/>
</dbReference>
<dbReference type="InterPro" id="IPR016032">
    <property type="entry name" value="Sig_transdc_resp-reg_C-effctor"/>
</dbReference>
<gene>
    <name evidence="3" type="ORF">Z042_23385</name>
</gene>
<keyword evidence="4" id="KW-1185">Reference proteome</keyword>
<reference evidence="3 4" key="2">
    <citation type="submission" date="2015-03" db="EMBL/GenBank/DDBJ databases">
        <authorList>
            <person name="Chan K.-G."/>
        </authorList>
    </citation>
    <scope>NUCLEOTIDE SEQUENCE [LARGE SCALE GENOMIC DNA]</scope>
    <source>
        <strain evidence="3 4">RB-25</strain>
    </source>
</reference>
<evidence type="ECO:0000313" key="4">
    <source>
        <dbReference type="Proteomes" id="UP000019030"/>
    </source>
</evidence>
<accession>W0LJP3</accession>
<dbReference type="eggNOG" id="COG2771">
    <property type="taxonomic scope" value="Bacteria"/>
</dbReference>
<organism evidence="3 4">
    <name type="scientific">Chania multitudinisentens RB-25</name>
    <dbReference type="NCBI Taxonomy" id="1441930"/>
    <lineage>
        <taxon>Bacteria</taxon>
        <taxon>Pseudomonadati</taxon>
        <taxon>Pseudomonadota</taxon>
        <taxon>Gammaproteobacteria</taxon>
        <taxon>Enterobacterales</taxon>
        <taxon>Yersiniaceae</taxon>
        <taxon>Chania</taxon>
    </lineage>
</organism>
<dbReference type="RefSeq" id="WP_024913226.1">
    <property type="nucleotide sequence ID" value="NZ_CP007044.2"/>
</dbReference>
<dbReference type="AlphaFoldDB" id="W0LJP3"/>
<dbReference type="GO" id="GO:0006355">
    <property type="term" value="P:regulation of DNA-templated transcription"/>
    <property type="evidence" value="ECO:0007669"/>
    <property type="project" value="InterPro"/>
</dbReference>
<dbReference type="KEGG" id="sfo:Z042_23385"/>
<dbReference type="SMART" id="SM00421">
    <property type="entry name" value="HTH_LUXR"/>
    <property type="match status" value="1"/>
</dbReference>
<dbReference type="STRING" id="1441930.Z042_23385"/>
<dbReference type="Gene3D" id="1.10.10.10">
    <property type="entry name" value="Winged helix-like DNA-binding domain superfamily/Winged helix DNA-binding domain"/>
    <property type="match status" value="1"/>
</dbReference>
<sequence>MKLLIVDACCFTRLGIASHFTDNIFTSVRCSQSIDAALLLLANFQPSHILVNLTNYCRHSENNLLLEAFINATQSSTLHIYLETPYPYSEKPIRITDNAFLFSKTILACVLRSLRKNTTALVDNNHKYSLFSPQELAVMKYWLAETANYHIAKKLQISTHTVYVHKRHIMEKTYTRNRLEFYTLYNVLRYFYPTTLNHSPLNLVAV</sequence>
<dbReference type="EMBL" id="CP007044">
    <property type="protein sequence ID" value="AHG22220.1"/>
    <property type="molecule type" value="Genomic_DNA"/>
</dbReference>
<protein>
    <submittedName>
        <fullName evidence="3">LuxR family transcriptional regulator</fullName>
    </submittedName>
</protein>
<dbReference type="HOGENOM" id="CLU_105065_1_0_6"/>
<dbReference type="SUPFAM" id="SSF46894">
    <property type="entry name" value="C-terminal effector domain of the bipartite response regulators"/>
    <property type="match status" value="1"/>
</dbReference>
<proteinExistence type="predicted"/>
<evidence type="ECO:0000259" key="2">
    <source>
        <dbReference type="PROSITE" id="PS50043"/>
    </source>
</evidence>
<reference evidence="3 4" key="1">
    <citation type="submission" date="2014-01" db="EMBL/GenBank/DDBJ databases">
        <title>Isolation of Serratia multitudinisentens RB-25 from Ex-Landfill site.</title>
        <authorList>
            <person name="Robson E.H.J."/>
        </authorList>
    </citation>
    <scope>NUCLEOTIDE SEQUENCE [LARGE SCALE GENOMIC DNA]</scope>
    <source>
        <strain evidence="3 4">RB-25</strain>
    </source>
</reference>
<keyword evidence="1" id="KW-0238">DNA-binding</keyword>